<keyword evidence="4 6" id="KW-0648">Protein biosynthesis</keyword>
<evidence type="ECO:0000256" key="3">
    <source>
        <dbReference type="ARBA" id="ARBA00022801"/>
    </source>
</evidence>
<name>A0A0G0G7Y3_9BACT</name>
<evidence type="ECO:0000256" key="5">
    <source>
        <dbReference type="ARBA" id="ARBA00023134"/>
    </source>
</evidence>
<dbReference type="Gene3D" id="3.30.70.2570">
    <property type="entry name" value="Elongation factor 4, C-terminal domain"/>
    <property type="match status" value="1"/>
</dbReference>
<feature type="binding site" evidence="6">
    <location>
        <begin position="132"/>
        <end position="135"/>
    </location>
    <ligand>
        <name>GTP</name>
        <dbReference type="ChEBI" id="CHEBI:37565"/>
    </ligand>
</feature>
<dbReference type="InterPro" id="IPR027417">
    <property type="entry name" value="P-loop_NTPase"/>
</dbReference>
<dbReference type="Pfam" id="PF00009">
    <property type="entry name" value="GTP_EFTU"/>
    <property type="match status" value="1"/>
</dbReference>
<dbReference type="GO" id="GO:0043022">
    <property type="term" value="F:ribosome binding"/>
    <property type="evidence" value="ECO:0007669"/>
    <property type="project" value="UniProtKB-UniRule"/>
</dbReference>
<evidence type="ECO:0000256" key="4">
    <source>
        <dbReference type="ARBA" id="ARBA00022917"/>
    </source>
</evidence>
<dbReference type="Gene3D" id="3.30.70.240">
    <property type="match status" value="1"/>
</dbReference>
<comment type="caution">
    <text evidence="8">The sequence shown here is derived from an EMBL/GenBank/DDBJ whole genome shotgun (WGS) entry which is preliminary data.</text>
</comment>
<proteinExistence type="inferred from homology"/>
<keyword evidence="8" id="KW-0251">Elongation factor</keyword>
<dbReference type="PANTHER" id="PTHR43512">
    <property type="entry name" value="TRANSLATION FACTOR GUF1-RELATED"/>
    <property type="match status" value="1"/>
</dbReference>
<dbReference type="InterPro" id="IPR009000">
    <property type="entry name" value="Transl_B-barrel_sf"/>
</dbReference>
<comment type="catalytic activity">
    <reaction evidence="6">
        <text>GTP + H2O = GDP + phosphate + H(+)</text>
        <dbReference type="Rhea" id="RHEA:19669"/>
        <dbReference type="ChEBI" id="CHEBI:15377"/>
        <dbReference type="ChEBI" id="CHEBI:15378"/>
        <dbReference type="ChEBI" id="CHEBI:37565"/>
        <dbReference type="ChEBI" id="CHEBI:43474"/>
        <dbReference type="ChEBI" id="CHEBI:58189"/>
        <dbReference type="EC" id="3.6.5.n1"/>
    </reaction>
</comment>
<dbReference type="PROSITE" id="PS51722">
    <property type="entry name" value="G_TR_2"/>
    <property type="match status" value="1"/>
</dbReference>
<dbReference type="GO" id="GO:0003924">
    <property type="term" value="F:GTPase activity"/>
    <property type="evidence" value="ECO:0007669"/>
    <property type="project" value="UniProtKB-UniRule"/>
</dbReference>
<sequence length="600" mass="67507">MNNSNIRNFVIISHIDHGKSTLADRFLEITKTVESRQMKAQFLDSLESERERGITIKMAPVRMSYSLNSNFYILNLIDTPGHPDFGYEVSRALAAVEGAILLVDITQGIQAQTLAKFYTASKQGLKIIGAVNKIDLAQGFDIEKRIEELAELIGCSPEEIHRISGKTGVGVEELLKAVIENVPAPNSKIIASNAEIGRALIFDSFYDDHKGIVASVRVFTGEFKIGDDSCLAAAGEKFKIKEIGYFMPKLKPSEKLFNGEIGYIATGLKDPEKIKIGDTIINNLEFRIQNSELALVGYSEPKAVVFVSFYPDLSDDYDNLKKALQRLRLNDSALTFEADFNEVLGRGFKVGFLGKLHFEITAERLEKEFGIKTINTFPSVAYKIKKRGEIKMIENPAELPDDFEEIYEPMIKMEIITPMQYLGSILQLKENFRMENIGTKNIGERIFVSAKMPLAELISNFDDKLKSISEGFASFNYELTDYQKANLEKMDILVAGLKVAGLTRVIPNQKLEYEARKMAEKLKDILPRQQFSQAIQAAVGSRIIARETIPAMKKDVTGYLYGGDRTRKMKLWKKQKKGKKKLLEMANVRISADVFKKIIQ</sequence>
<dbReference type="SMART" id="SM00838">
    <property type="entry name" value="EFG_C"/>
    <property type="match status" value="1"/>
</dbReference>
<keyword evidence="2 6" id="KW-0547">Nucleotide-binding</keyword>
<comment type="function">
    <text evidence="6">Required for accurate and efficient protein synthesis under certain stress conditions. May act as a fidelity factor of the translation reaction, by catalyzing a one-codon backward translocation of tRNAs on improperly translocated ribosomes. Back-translocation proceeds from a post-translocation (POST) complex to a pre-translocation (PRE) complex, thus giving elongation factor G a second chance to translocate the tRNAs correctly. Binds to ribosomes in a GTP-dependent manner.</text>
</comment>
<dbReference type="SUPFAM" id="SSF54980">
    <property type="entry name" value="EF-G C-terminal domain-like"/>
    <property type="match status" value="2"/>
</dbReference>
<dbReference type="GO" id="GO:0003746">
    <property type="term" value="F:translation elongation factor activity"/>
    <property type="evidence" value="ECO:0007669"/>
    <property type="project" value="UniProtKB-UniRule"/>
</dbReference>
<dbReference type="AlphaFoldDB" id="A0A0G0G7Y3"/>
<keyword evidence="5 6" id="KW-0342">GTP-binding</keyword>
<dbReference type="InterPro" id="IPR000640">
    <property type="entry name" value="EFG_V-like"/>
</dbReference>
<dbReference type="PROSITE" id="PS00301">
    <property type="entry name" value="G_TR_1"/>
    <property type="match status" value="1"/>
</dbReference>
<dbReference type="Gene3D" id="3.40.50.300">
    <property type="entry name" value="P-loop containing nucleotide triphosphate hydrolases"/>
    <property type="match status" value="1"/>
</dbReference>
<feature type="domain" description="Tr-type G" evidence="7">
    <location>
        <begin position="4"/>
        <end position="186"/>
    </location>
</feature>
<dbReference type="PRINTS" id="PR00315">
    <property type="entry name" value="ELONGATNFCT"/>
</dbReference>
<dbReference type="EC" id="3.6.5.n1" evidence="6"/>
<dbReference type="PANTHER" id="PTHR43512:SF4">
    <property type="entry name" value="TRANSLATION FACTOR GUF1 HOMOLOG, CHLOROPLASTIC"/>
    <property type="match status" value="1"/>
</dbReference>
<keyword evidence="3 6" id="KW-0378">Hydrolase</keyword>
<gene>
    <name evidence="6" type="primary">lepA</name>
    <name evidence="8" type="ORF">US36_C0009G0016</name>
</gene>
<evidence type="ECO:0000313" key="8">
    <source>
        <dbReference type="EMBL" id="KKQ22170.1"/>
    </source>
</evidence>
<comment type="similarity">
    <text evidence="1 6">Belongs to the TRAFAC class translation factor GTPase superfamily. Classic translation factor GTPase family. LepA subfamily.</text>
</comment>
<dbReference type="GO" id="GO:0005525">
    <property type="term" value="F:GTP binding"/>
    <property type="evidence" value="ECO:0007669"/>
    <property type="project" value="UniProtKB-UniRule"/>
</dbReference>
<evidence type="ECO:0000259" key="7">
    <source>
        <dbReference type="PROSITE" id="PS51722"/>
    </source>
</evidence>
<dbReference type="InterPro" id="IPR000795">
    <property type="entry name" value="T_Tr_GTP-bd_dom"/>
</dbReference>
<dbReference type="Proteomes" id="UP000034044">
    <property type="component" value="Unassembled WGS sequence"/>
</dbReference>
<dbReference type="HAMAP" id="MF_00071">
    <property type="entry name" value="LepA"/>
    <property type="match status" value="1"/>
</dbReference>
<accession>A0A0G0G7Y3</accession>
<dbReference type="Gene3D" id="2.40.30.10">
    <property type="entry name" value="Translation factors"/>
    <property type="match status" value="1"/>
</dbReference>
<dbReference type="InterPro" id="IPR013842">
    <property type="entry name" value="LepA_CTD"/>
</dbReference>
<dbReference type="InterPro" id="IPR038363">
    <property type="entry name" value="LepA_C_sf"/>
</dbReference>
<protein>
    <recommendedName>
        <fullName evidence="6">Elongation factor 4</fullName>
        <shortName evidence="6">EF-4</shortName>
        <ecNumber evidence="6">3.6.5.n1</ecNumber>
    </recommendedName>
    <alternativeName>
        <fullName evidence="6">Ribosomal back-translocase LepA</fullName>
    </alternativeName>
</protein>
<evidence type="ECO:0000256" key="6">
    <source>
        <dbReference type="HAMAP-Rule" id="MF_00071"/>
    </source>
</evidence>
<dbReference type="InterPro" id="IPR005225">
    <property type="entry name" value="Small_GTP-bd"/>
</dbReference>
<evidence type="ECO:0000313" key="9">
    <source>
        <dbReference type="Proteomes" id="UP000034044"/>
    </source>
</evidence>
<evidence type="ECO:0000256" key="2">
    <source>
        <dbReference type="ARBA" id="ARBA00022741"/>
    </source>
</evidence>
<dbReference type="NCBIfam" id="TIGR01393">
    <property type="entry name" value="lepA"/>
    <property type="match status" value="1"/>
</dbReference>
<dbReference type="GO" id="GO:0045727">
    <property type="term" value="P:positive regulation of translation"/>
    <property type="evidence" value="ECO:0007669"/>
    <property type="project" value="UniProtKB-UniRule"/>
</dbReference>
<organism evidence="8 9">
    <name type="scientific">Candidatus Wolfebacteria bacterium GW2011_GWC1_37_10</name>
    <dbReference type="NCBI Taxonomy" id="1619010"/>
    <lineage>
        <taxon>Bacteria</taxon>
        <taxon>Candidatus Wolfeibacteriota</taxon>
    </lineage>
</organism>
<dbReference type="InterPro" id="IPR031157">
    <property type="entry name" value="G_TR_CS"/>
</dbReference>
<reference evidence="8 9" key="1">
    <citation type="journal article" date="2015" name="Nature">
        <title>rRNA introns, odd ribosomes, and small enigmatic genomes across a large radiation of phyla.</title>
        <authorList>
            <person name="Brown C.T."/>
            <person name="Hug L.A."/>
            <person name="Thomas B.C."/>
            <person name="Sharon I."/>
            <person name="Castelle C.J."/>
            <person name="Singh A."/>
            <person name="Wilkins M.J."/>
            <person name="Williams K.H."/>
            <person name="Banfield J.F."/>
        </authorList>
    </citation>
    <scope>NUCLEOTIDE SEQUENCE [LARGE SCALE GENOMIC DNA]</scope>
</reference>
<dbReference type="Pfam" id="PF06421">
    <property type="entry name" value="LepA_C"/>
    <property type="match status" value="1"/>
</dbReference>
<keyword evidence="6" id="KW-0472">Membrane</keyword>
<dbReference type="Gene3D" id="3.30.70.870">
    <property type="entry name" value="Elongation Factor G (Translational Gtpase), domain 3"/>
    <property type="match status" value="1"/>
</dbReference>
<dbReference type="NCBIfam" id="TIGR00231">
    <property type="entry name" value="small_GTP"/>
    <property type="match status" value="1"/>
</dbReference>
<comment type="subcellular location">
    <subcellularLocation>
        <location evidence="6">Cell membrane</location>
        <topology evidence="6">Peripheral membrane protein</topology>
        <orientation evidence="6">Cytoplasmic side</orientation>
    </subcellularLocation>
</comment>
<dbReference type="EMBL" id="LBSR01000009">
    <property type="protein sequence ID" value="KKQ22170.1"/>
    <property type="molecule type" value="Genomic_DNA"/>
</dbReference>
<dbReference type="SUPFAM" id="SSF52540">
    <property type="entry name" value="P-loop containing nucleoside triphosphate hydrolases"/>
    <property type="match status" value="1"/>
</dbReference>
<dbReference type="InterPro" id="IPR006297">
    <property type="entry name" value="EF-4"/>
</dbReference>
<dbReference type="Pfam" id="PF00679">
    <property type="entry name" value="EFG_C"/>
    <property type="match status" value="1"/>
</dbReference>
<dbReference type="SUPFAM" id="SSF50447">
    <property type="entry name" value="Translation proteins"/>
    <property type="match status" value="1"/>
</dbReference>
<feature type="binding site" evidence="6">
    <location>
        <begin position="16"/>
        <end position="21"/>
    </location>
    <ligand>
        <name>GTP</name>
        <dbReference type="ChEBI" id="CHEBI:37565"/>
    </ligand>
</feature>
<dbReference type="GO" id="GO:0005886">
    <property type="term" value="C:plasma membrane"/>
    <property type="evidence" value="ECO:0007669"/>
    <property type="project" value="UniProtKB-SubCell"/>
</dbReference>
<keyword evidence="6" id="KW-1003">Cell membrane</keyword>
<evidence type="ECO:0000256" key="1">
    <source>
        <dbReference type="ARBA" id="ARBA00005454"/>
    </source>
</evidence>
<dbReference type="PATRIC" id="fig|1619010.3.peg.373"/>
<dbReference type="InterPro" id="IPR035647">
    <property type="entry name" value="EFG_III/V"/>
</dbReference>